<gene>
    <name evidence="2" type="ORF">EUV02_13610</name>
</gene>
<evidence type="ECO:0000313" key="2">
    <source>
        <dbReference type="EMBL" id="TFU01325.1"/>
    </source>
</evidence>
<comment type="caution">
    <text evidence="2">The sequence shown here is derived from an EMBL/GenBank/DDBJ whole genome shotgun (WGS) entry which is preliminary data.</text>
</comment>
<dbReference type="Gene3D" id="3.90.550.10">
    <property type="entry name" value="Spore Coat Polysaccharide Biosynthesis Protein SpsA, Chain A"/>
    <property type="match status" value="1"/>
</dbReference>
<keyword evidence="2" id="KW-0808">Transferase</keyword>
<evidence type="ECO:0000313" key="3">
    <source>
        <dbReference type="Proteomes" id="UP000297737"/>
    </source>
</evidence>
<keyword evidence="3" id="KW-1185">Reference proteome</keyword>
<dbReference type="Pfam" id="PF00535">
    <property type="entry name" value="Glycos_transf_2"/>
    <property type="match status" value="1"/>
</dbReference>
<dbReference type="InterPro" id="IPR029044">
    <property type="entry name" value="Nucleotide-diphossugar_trans"/>
</dbReference>
<proteinExistence type="predicted"/>
<dbReference type="Proteomes" id="UP000297737">
    <property type="component" value="Unassembled WGS sequence"/>
</dbReference>
<dbReference type="InterPro" id="IPR050256">
    <property type="entry name" value="Glycosyltransferase_2"/>
</dbReference>
<reference evidence="2 3" key="1">
    <citation type="submission" date="2019-02" db="EMBL/GenBank/DDBJ databases">
        <title>Polymorphobacter sp. isolated from the lake at the Tibet of China.</title>
        <authorList>
            <person name="Li A."/>
        </authorList>
    </citation>
    <scope>NUCLEOTIDE SEQUENCE [LARGE SCALE GENOMIC DNA]</scope>
    <source>
        <strain evidence="2 3">DJ1R-1</strain>
    </source>
</reference>
<accession>A0A4Y9EMB7</accession>
<dbReference type="CDD" id="cd04179">
    <property type="entry name" value="DPM_DPG-synthase_like"/>
    <property type="match status" value="1"/>
</dbReference>
<sequence>MRLTLVIPCYNEAASLPALVARCAELTAAEPAIDVILVDNGSTDDSPAVLARALAGRDRVSSVRVPVNQGYGFGILSGLRAATGDVIGWTHADLQTDVMDVLTGLALFCDDAAPAKLFVKGARHGRPLGDTVFTFGMSVFETVLFGRRLTDVNAQPTLFHRDFFAGWKNPPHDFALDTYAFALARYDGLKVARFSVLFSARLHGQSHWNINWRAKLKFIKRTLDFSFRLRRDLASGAH</sequence>
<dbReference type="GO" id="GO:0016740">
    <property type="term" value="F:transferase activity"/>
    <property type="evidence" value="ECO:0007669"/>
    <property type="project" value="UniProtKB-KW"/>
</dbReference>
<dbReference type="InterPro" id="IPR001173">
    <property type="entry name" value="Glyco_trans_2-like"/>
</dbReference>
<organism evidence="2 3">
    <name type="scientific">Glacieibacterium arshaanense</name>
    <dbReference type="NCBI Taxonomy" id="2511025"/>
    <lineage>
        <taxon>Bacteria</taxon>
        <taxon>Pseudomonadati</taxon>
        <taxon>Pseudomonadota</taxon>
        <taxon>Alphaproteobacteria</taxon>
        <taxon>Sphingomonadales</taxon>
        <taxon>Sphingosinicellaceae</taxon>
        <taxon>Glacieibacterium</taxon>
    </lineage>
</organism>
<dbReference type="OrthoDB" id="9807795at2"/>
<dbReference type="SUPFAM" id="SSF53448">
    <property type="entry name" value="Nucleotide-diphospho-sugar transferases"/>
    <property type="match status" value="1"/>
</dbReference>
<name>A0A4Y9EMB7_9SPHN</name>
<protein>
    <submittedName>
        <fullName evidence="2">Glycosyltransferase family 2 protein</fullName>
    </submittedName>
</protein>
<dbReference type="RefSeq" id="WP_135246829.1">
    <property type="nucleotide sequence ID" value="NZ_SIHO01000003.1"/>
</dbReference>
<evidence type="ECO:0000259" key="1">
    <source>
        <dbReference type="Pfam" id="PF00535"/>
    </source>
</evidence>
<feature type="domain" description="Glycosyltransferase 2-like" evidence="1">
    <location>
        <begin position="5"/>
        <end position="110"/>
    </location>
</feature>
<dbReference type="PANTHER" id="PTHR48090:SF7">
    <property type="entry name" value="RFBJ PROTEIN"/>
    <property type="match status" value="1"/>
</dbReference>
<dbReference type="AlphaFoldDB" id="A0A4Y9EMB7"/>
<dbReference type="EMBL" id="SIHO01000003">
    <property type="protein sequence ID" value="TFU01325.1"/>
    <property type="molecule type" value="Genomic_DNA"/>
</dbReference>
<dbReference type="PANTHER" id="PTHR48090">
    <property type="entry name" value="UNDECAPRENYL-PHOSPHATE 4-DEOXY-4-FORMAMIDO-L-ARABINOSE TRANSFERASE-RELATED"/>
    <property type="match status" value="1"/>
</dbReference>